<dbReference type="AlphaFoldDB" id="A0A8T0FH15"/>
<dbReference type="EMBL" id="JABXBU010000011">
    <property type="protein sequence ID" value="KAF8790281.1"/>
    <property type="molecule type" value="Genomic_DNA"/>
</dbReference>
<dbReference type="PANTHER" id="PTHR47331:SF5">
    <property type="entry name" value="RIBONUCLEASE H"/>
    <property type="match status" value="1"/>
</dbReference>
<keyword evidence="2" id="KW-1185">Reference proteome</keyword>
<sequence>MNLDDQTARLKKRGCCFRCLYTSHVSKRCKVRVNCENSGKRHHAVMCPNAKTDGYLCHKEANGVKNVEHFKTLPNPTCSSNVFLQTLVVLLRSENEDFAERALKDTRSQKSCIMKEATVKMNYIAVRETTLVHTLFGAADDRQRHLEYRIFVSDVRKKYHCTFNVLHQEKICSEIRLMPEGFFSKELEANGIDLTDKDYFPLCSSPIIHLLIGADIVGQLMTGKILNFSCGLTTIKTLFGWTLFGKSPSSSNSNSTMMVIDLLVNECIINDL</sequence>
<organism evidence="1 2">
    <name type="scientific">Argiope bruennichi</name>
    <name type="common">Wasp spider</name>
    <name type="synonym">Aranea bruennichi</name>
    <dbReference type="NCBI Taxonomy" id="94029"/>
    <lineage>
        <taxon>Eukaryota</taxon>
        <taxon>Metazoa</taxon>
        <taxon>Ecdysozoa</taxon>
        <taxon>Arthropoda</taxon>
        <taxon>Chelicerata</taxon>
        <taxon>Arachnida</taxon>
        <taxon>Araneae</taxon>
        <taxon>Araneomorphae</taxon>
        <taxon>Entelegynae</taxon>
        <taxon>Araneoidea</taxon>
        <taxon>Araneidae</taxon>
        <taxon>Argiope</taxon>
    </lineage>
</organism>
<protein>
    <recommendedName>
        <fullName evidence="3">Peptidase aspartic putative domain-containing protein</fullName>
    </recommendedName>
</protein>
<reference evidence="1" key="2">
    <citation type="submission" date="2020-06" db="EMBL/GenBank/DDBJ databases">
        <authorList>
            <person name="Sheffer M."/>
        </authorList>
    </citation>
    <scope>NUCLEOTIDE SEQUENCE</scope>
</reference>
<evidence type="ECO:0000313" key="2">
    <source>
        <dbReference type="Proteomes" id="UP000807504"/>
    </source>
</evidence>
<comment type="caution">
    <text evidence="1">The sequence shown here is derived from an EMBL/GenBank/DDBJ whole genome shotgun (WGS) entry which is preliminary data.</text>
</comment>
<reference evidence="1" key="1">
    <citation type="journal article" date="2020" name="bioRxiv">
        <title>Chromosome-level reference genome of the European wasp spider Argiope bruennichi: a resource for studies on range expansion and evolutionary adaptation.</title>
        <authorList>
            <person name="Sheffer M.M."/>
            <person name="Hoppe A."/>
            <person name="Krehenwinkel H."/>
            <person name="Uhl G."/>
            <person name="Kuss A.W."/>
            <person name="Jensen L."/>
            <person name="Jensen C."/>
            <person name="Gillespie R.G."/>
            <person name="Hoff K.J."/>
            <person name="Prost S."/>
        </authorList>
    </citation>
    <scope>NUCLEOTIDE SEQUENCE</scope>
</reference>
<evidence type="ECO:0000313" key="1">
    <source>
        <dbReference type="EMBL" id="KAF8790281.1"/>
    </source>
</evidence>
<name>A0A8T0FH15_ARGBR</name>
<proteinExistence type="predicted"/>
<accession>A0A8T0FH15</accession>
<evidence type="ECO:0008006" key="3">
    <source>
        <dbReference type="Google" id="ProtNLM"/>
    </source>
</evidence>
<dbReference type="Proteomes" id="UP000807504">
    <property type="component" value="Unassembled WGS sequence"/>
</dbReference>
<dbReference type="PANTHER" id="PTHR47331">
    <property type="entry name" value="PHD-TYPE DOMAIN-CONTAINING PROTEIN"/>
    <property type="match status" value="1"/>
</dbReference>
<gene>
    <name evidence="1" type="ORF">HNY73_005333</name>
</gene>